<evidence type="ECO:0000313" key="1">
    <source>
        <dbReference type="EMBL" id="KAJ3199828.1"/>
    </source>
</evidence>
<accession>A0AAD5TSM8</accession>
<dbReference type="EMBL" id="JADGJW010002028">
    <property type="protein sequence ID" value="KAJ3199828.1"/>
    <property type="molecule type" value="Genomic_DNA"/>
</dbReference>
<reference evidence="1" key="1">
    <citation type="submission" date="2020-05" db="EMBL/GenBank/DDBJ databases">
        <title>Phylogenomic resolution of chytrid fungi.</title>
        <authorList>
            <person name="Stajich J.E."/>
            <person name="Amses K."/>
            <person name="Simmons R."/>
            <person name="Seto K."/>
            <person name="Myers J."/>
            <person name="Bonds A."/>
            <person name="Quandt C.A."/>
            <person name="Barry K."/>
            <person name="Liu P."/>
            <person name="Grigoriev I."/>
            <person name="Longcore J.E."/>
            <person name="James T.Y."/>
        </authorList>
    </citation>
    <scope>NUCLEOTIDE SEQUENCE</scope>
    <source>
        <strain evidence="1">JEL0476</strain>
    </source>
</reference>
<comment type="caution">
    <text evidence="1">The sequence shown here is derived from an EMBL/GenBank/DDBJ whole genome shotgun (WGS) entry which is preliminary data.</text>
</comment>
<feature type="non-terminal residue" evidence="1">
    <location>
        <position position="86"/>
    </location>
</feature>
<dbReference type="AlphaFoldDB" id="A0AAD5TSM8"/>
<name>A0AAD5TSM8_9FUNG</name>
<sequence>MRSTKTKSSKEMKTLHTTFIGEDRYNKEKTNPGLTPVSELMFFCKGFGRSKPTTQKQRIINEKSLQLDSKLNIIDHNEQRNTESLP</sequence>
<protein>
    <submittedName>
        <fullName evidence="1">Uncharacterized protein</fullName>
    </submittedName>
</protein>
<gene>
    <name evidence="1" type="ORF">HK099_002988</name>
</gene>
<keyword evidence="2" id="KW-1185">Reference proteome</keyword>
<evidence type="ECO:0000313" key="2">
    <source>
        <dbReference type="Proteomes" id="UP001211065"/>
    </source>
</evidence>
<proteinExistence type="predicted"/>
<dbReference type="Proteomes" id="UP001211065">
    <property type="component" value="Unassembled WGS sequence"/>
</dbReference>
<organism evidence="1 2">
    <name type="scientific">Clydaea vesicula</name>
    <dbReference type="NCBI Taxonomy" id="447962"/>
    <lineage>
        <taxon>Eukaryota</taxon>
        <taxon>Fungi</taxon>
        <taxon>Fungi incertae sedis</taxon>
        <taxon>Chytridiomycota</taxon>
        <taxon>Chytridiomycota incertae sedis</taxon>
        <taxon>Chytridiomycetes</taxon>
        <taxon>Lobulomycetales</taxon>
        <taxon>Lobulomycetaceae</taxon>
        <taxon>Clydaea</taxon>
    </lineage>
</organism>